<accession>A0AC60PSH0</accession>
<keyword evidence="2" id="KW-1185">Reference proteome</keyword>
<reference evidence="1 2" key="1">
    <citation type="journal article" date="2020" name="Cell">
        <title>Large-Scale Comparative Analyses of Tick Genomes Elucidate Their Genetic Diversity and Vector Capacities.</title>
        <authorList>
            <consortium name="Tick Genome and Microbiome Consortium (TIGMIC)"/>
            <person name="Jia N."/>
            <person name="Wang J."/>
            <person name="Shi W."/>
            <person name="Du L."/>
            <person name="Sun Y."/>
            <person name="Zhan W."/>
            <person name="Jiang J.F."/>
            <person name="Wang Q."/>
            <person name="Zhang B."/>
            <person name="Ji P."/>
            <person name="Bell-Sakyi L."/>
            <person name="Cui X.M."/>
            <person name="Yuan T.T."/>
            <person name="Jiang B.G."/>
            <person name="Yang W.F."/>
            <person name="Lam T.T."/>
            <person name="Chang Q.C."/>
            <person name="Ding S.J."/>
            <person name="Wang X.J."/>
            <person name="Zhu J.G."/>
            <person name="Ruan X.D."/>
            <person name="Zhao L."/>
            <person name="Wei J.T."/>
            <person name="Ye R.Z."/>
            <person name="Que T.C."/>
            <person name="Du C.H."/>
            <person name="Zhou Y.H."/>
            <person name="Cheng J.X."/>
            <person name="Dai P.F."/>
            <person name="Guo W.B."/>
            <person name="Han X.H."/>
            <person name="Huang E.J."/>
            <person name="Li L.F."/>
            <person name="Wei W."/>
            <person name="Gao Y.C."/>
            <person name="Liu J.Z."/>
            <person name="Shao H.Z."/>
            <person name="Wang X."/>
            <person name="Wang C.C."/>
            <person name="Yang T.C."/>
            <person name="Huo Q.B."/>
            <person name="Li W."/>
            <person name="Chen H.Y."/>
            <person name="Chen S.E."/>
            <person name="Zhou L.G."/>
            <person name="Ni X.B."/>
            <person name="Tian J.H."/>
            <person name="Sheng Y."/>
            <person name="Liu T."/>
            <person name="Pan Y.S."/>
            <person name="Xia L.Y."/>
            <person name="Li J."/>
            <person name="Zhao F."/>
            <person name="Cao W.C."/>
        </authorList>
    </citation>
    <scope>NUCLEOTIDE SEQUENCE [LARGE SCALE GENOMIC DNA]</scope>
    <source>
        <strain evidence="1">Iper-2018</strain>
    </source>
</reference>
<organism evidence="1 2">
    <name type="scientific">Ixodes persulcatus</name>
    <name type="common">Taiga tick</name>
    <dbReference type="NCBI Taxonomy" id="34615"/>
    <lineage>
        <taxon>Eukaryota</taxon>
        <taxon>Metazoa</taxon>
        <taxon>Ecdysozoa</taxon>
        <taxon>Arthropoda</taxon>
        <taxon>Chelicerata</taxon>
        <taxon>Arachnida</taxon>
        <taxon>Acari</taxon>
        <taxon>Parasitiformes</taxon>
        <taxon>Ixodida</taxon>
        <taxon>Ixodoidea</taxon>
        <taxon>Ixodidae</taxon>
        <taxon>Ixodinae</taxon>
        <taxon>Ixodes</taxon>
    </lineage>
</organism>
<proteinExistence type="predicted"/>
<protein>
    <submittedName>
        <fullName evidence="1">Uncharacterized protein</fullName>
    </submittedName>
</protein>
<dbReference type="Proteomes" id="UP000805193">
    <property type="component" value="Unassembled WGS sequence"/>
</dbReference>
<evidence type="ECO:0000313" key="2">
    <source>
        <dbReference type="Proteomes" id="UP000805193"/>
    </source>
</evidence>
<sequence length="1049" mass="112802">MRARGRAQPPQEKCCDVSLRGYEPDEVLGRRHGAEQRLGEGGGRAMNQRPGPGRKRKLHPDVASVLEASKRVRVKREARQTDHRAPHAAVGRPREKKAPAATPAKKPAKAPKPKRPKSPAQPAPQPAPAARHNGERVRKRGRAPGILGLCDSFSSKCDLRGSKGTPAPAPGPNLRPKLPAFLATMAAMEEWPTARVQRVASLNAMAKVHILYENESRPVITEVDDSAAEDCKALVPVGAPPLPSVLPPPTPVKRRVPPPAKSSRRVVVKRKRDVLNSDDVEIIDTRQCRRMASLNAQAIMAASYSRERSRKFDKDSSSSSSSSTSSASCEVKVVHHQEEIVVCSVQTKTVRKVQEKADALAVSKKGEGTVVQPCRRPRKGEGIKGAPSSSSVAVSEYREVVHINTTKEMAVKDELREKEGVTHLYHYHTKATCLQMQTTYSGAAPASPAPHSAVLGPQGYYAGPAYPPPLTGPAALMPPPPPPPVTTAPAAGYGVNHGMVVSVAPVHYGSALTVPHYGHAMPYAPAAEYVPGYYQPAGPLIQSSHGQCLIHKPVPYHPQHRPGPVSPSPAAYPPCPSPLCPQASSRCYSEHLPCSPPPQQGAGAAAPPAYPPYQPGPFHPQPSPFQQPQPQPPGGGGAAATQQPPSPADSGSSFQMAAASAAVPKSEPVTPPETKSPPQGNEFADASKGTETGKDATADGTTTAFQPEAALSVVEPLAKKAPRAAEKPAKPPAGPAEEKAPPQPKNGVKKALPNLLSTVCLAEKRVAKTTEQQSPTSTVEVPSPVCGASAAQQGQRKGVVVVVSNELRDDAAVPSPPSKPRKENGTAQLVSTKKTPVPTKSSSVVVQTKAPVVLSPARLLLAKRPPRRKFAHGWSWDGEPFQKVVVMNNEDVPQYRVCFPAMRHVEGDVIRVRDCVLLRSGPRKIDLPFVAKVAALWENADDGRSTQDQGRKSHHMEDEIFASKHRDANSVACIEDKCYVLTFAEYCRYRARTKMLEEGLRPPMAVVPDQEDGYCRKDRLPPGRMDPQMVFFCRRVYDFRQKRILKNPS</sequence>
<comment type="caution">
    <text evidence="1">The sequence shown here is derived from an EMBL/GenBank/DDBJ whole genome shotgun (WGS) entry which is preliminary data.</text>
</comment>
<dbReference type="EMBL" id="JABSTQ010010021">
    <property type="protein sequence ID" value="KAG0424065.1"/>
    <property type="molecule type" value="Genomic_DNA"/>
</dbReference>
<evidence type="ECO:0000313" key="1">
    <source>
        <dbReference type="EMBL" id="KAG0424065.1"/>
    </source>
</evidence>
<name>A0AC60PSH0_IXOPE</name>
<gene>
    <name evidence="1" type="ORF">HPB47_000184</name>
</gene>